<dbReference type="AlphaFoldDB" id="A0A918JK23"/>
<dbReference type="InterPro" id="IPR004165">
    <property type="entry name" value="CoA_trans_fam_I"/>
</dbReference>
<dbReference type="InterPro" id="IPR012791">
    <property type="entry name" value="3-oxoacid_CoA-transf_B"/>
</dbReference>
<dbReference type="InterPro" id="IPR004164">
    <property type="entry name" value="CoA_transf_AS"/>
</dbReference>
<reference evidence="3" key="1">
    <citation type="journal article" date="2014" name="Int. J. Syst. Evol. Microbiol.">
        <title>Complete genome sequence of Corynebacterium casei LMG S-19264T (=DSM 44701T), isolated from a smear-ripened cheese.</title>
        <authorList>
            <consortium name="US DOE Joint Genome Institute (JGI-PGF)"/>
            <person name="Walter F."/>
            <person name="Albersmeier A."/>
            <person name="Kalinowski J."/>
            <person name="Ruckert C."/>
        </authorList>
    </citation>
    <scope>NUCLEOTIDE SEQUENCE</scope>
    <source>
        <strain evidence="3">KCTC 23732</strain>
    </source>
</reference>
<keyword evidence="4" id="KW-1185">Reference proteome</keyword>
<gene>
    <name evidence="3" type="ORF">GCM10011450_14200</name>
</gene>
<comment type="similarity">
    <text evidence="1">Belongs to the 3-oxoacid CoA-transferase subunit B family.</text>
</comment>
<dbReference type="RefSeq" id="WP_189384799.1">
    <property type="nucleotide sequence ID" value="NZ_BAABFY010000003.1"/>
</dbReference>
<proteinExistence type="inferred from homology"/>
<dbReference type="PANTHER" id="PTHR13707:SF57">
    <property type="entry name" value="SUCCINYL-COA:3-KETOACID COENZYME A TRANSFERASE SUBUNIT B-RELATED"/>
    <property type="match status" value="1"/>
</dbReference>
<dbReference type="Proteomes" id="UP000608345">
    <property type="component" value="Unassembled WGS sequence"/>
</dbReference>
<dbReference type="GO" id="GO:0008410">
    <property type="term" value="F:CoA-transferase activity"/>
    <property type="evidence" value="ECO:0007669"/>
    <property type="project" value="InterPro"/>
</dbReference>
<dbReference type="InterPro" id="IPR037171">
    <property type="entry name" value="NagB/RpiA_transferase-like"/>
</dbReference>
<protein>
    <submittedName>
        <fullName evidence="3">3-oxoacid CoA-transferase subunit B</fullName>
    </submittedName>
</protein>
<dbReference type="PROSITE" id="PS01274">
    <property type="entry name" value="COA_TRANSF_2"/>
    <property type="match status" value="1"/>
</dbReference>
<reference evidence="3" key="2">
    <citation type="submission" date="2020-09" db="EMBL/GenBank/DDBJ databases">
        <authorList>
            <person name="Sun Q."/>
            <person name="Kim S."/>
        </authorList>
    </citation>
    <scope>NUCLEOTIDE SEQUENCE</scope>
    <source>
        <strain evidence="3">KCTC 23732</strain>
    </source>
</reference>
<sequence length="223" mass="24184">MTTLTDNALNESVKPWTRHEMAARLARDISDGWFVNLGIGIPTLVANYVGDDKEVIFHSENGVIGIGPAPGEDDIEPWLINAGKQYITLKQGGSYVHHADSFAMIRGGHLDLCVLGAYDVSKTGDIANWALSETDTAPAVGGAMDLAVGAKRLWVLMEHTTKDGKPRLMNQCAYPLTASGAVSRVYTNLAVLDISETGFRVMDMAPGVSREYLQERTEAELSF</sequence>
<dbReference type="PANTHER" id="PTHR13707">
    <property type="entry name" value="KETOACID-COENZYME A TRANSFERASE"/>
    <property type="match status" value="1"/>
</dbReference>
<name>A0A918JK23_9BURK</name>
<dbReference type="EMBL" id="BMYS01000008">
    <property type="protein sequence ID" value="GGW85411.1"/>
    <property type="molecule type" value="Genomic_DNA"/>
</dbReference>
<dbReference type="Gene3D" id="3.40.1080.10">
    <property type="entry name" value="Glutaconate Coenzyme A-transferase"/>
    <property type="match status" value="1"/>
</dbReference>
<comment type="caution">
    <text evidence="3">The sequence shown here is derived from an EMBL/GenBank/DDBJ whole genome shotgun (WGS) entry which is preliminary data.</text>
</comment>
<dbReference type="SMART" id="SM00882">
    <property type="entry name" value="CoA_trans"/>
    <property type="match status" value="1"/>
</dbReference>
<evidence type="ECO:0000256" key="2">
    <source>
        <dbReference type="ARBA" id="ARBA00022679"/>
    </source>
</evidence>
<keyword evidence="2" id="KW-0808">Transferase</keyword>
<dbReference type="Pfam" id="PF01144">
    <property type="entry name" value="CoA_trans"/>
    <property type="match status" value="1"/>
</dbReference>
<evidence type="ECO:0000256" key="1">
    <source>
        <dbReference type="ARBA" id="ARBA00007047"/>
    </source>
</evidence>
<organism evidence="3 4">
    <name type="scientific">Advenella faeciporci</name>
    <dbReference type="NCBI Taxonomy" id="797535"/>
    <lineage>
        <taxon>Bacteria</taxon>
        <taxon>Pseudomonadati</taxon>
        <taxon>Pseudomonadota</taxon>
        <taxon>Betaproteobacteria</taxon>
        <taxon>Burkholderiales</taxon>
        <taxon>Alcaligenaceae</taxon>
    </lineage>
</organism>
<accession>A0A918JK23</accession>
<dbReference type="NCBIfam" id="TIGR02428">
    <property type="entry name" value="pcaJ_scoB_fam"/>
    <property type="match status" value="1"/>
</dbReference>
<dbReference type="SUPFAM" id="SSF100950">
    <property type="entry name" value="NagB/RpiA/CoA transferase-like"/>
    <property type="match status" value="1"/>
</dbReference>
<evidence type="ECO:0000313" key="3">
    <source>
        <dbReference type="EMBL" id="GGW85411.1"/>
    </source>
</evidence>
<evidence type="ECO:0000313" key="4">
    <source>
        <dbReference type="Proteomes" id="UP000608345"/>
    </source>
</evidence>